<dbReference type="Gene3D" id="2.60.40.10">
    <property type="entry name" value="Immunoglobulins"/>
    <property type="match status" value="1"/>
</dbReference>
<feature type="signal peptide" evidence="6">
    <location>
        <begin position="1"/>
        <end position="28"/>
    </location>
</feature>
<evidence type="ECO:0000313" key="10">
    <source>
        <dbReference type="Proteomes" id="UP000824090"/>
    </source>
</evidence>
<dbReference type="InterPro" id="IPR007110">
    <property type="entry name" value="Ig-like_dom"/>
</dbReference>
<dbReference type="Proteomes" id="UP000824090">
    <property type="component" value="Unassembled WGS sequence"/>
</dbReference>
<feature type="domain" description="Ig-like" evidence="7">
    <location>
        <begin position="1149"/>
        <end position="1221"/>
    </location>
</feature>
<dbReference type="EMBL" id="DVMP01000005">
    <property type="protein sequence ID" value="HIU24924.1"/>
    <property type="molecule type" value="Genomic_DNA"/>
</dbReference>
<evidence type="ECO:0000313" key="9">
    <source>
        <dbReference type="EMBL" id="HIU24924.1"/>
    </source>
</evidence>
<dbReference type="PROSITE" id="PS50835">
    <property type="entry name" value="IG_LIKE"/>
    <property type="match status" value="1"/>
</dbReference>
<keyword evidence="5" id="KW-0812">Transmembrane</keyword>
<dbReference type="SUPFAM" id="SSF49299">
    <property type="entry name" value="PKD domain"/>
    <property type="match status" value="1"/>
</dbReference>
<dbReference type="InterPro" id="IPR019931">
    <property type="entry name" value="LPXTG_anchor"/>
</dbReference>
<keyword evidence="3 6" id="KW-0732">Signal</keyword>
<keyword evidence="5" id="KW-1133">Transmembrane helix</keyword>
<reference evidence="9" key="2">
    <citation type="journal article" date="2021" name="PeerJ">
        <title>Extensive microbial diversity within the chicken gut microbiome revealed by metagenomics and culture.</title>
        <authorList>
            <person name="Gilroy R."/>
            <person name="Ravi A."/>
            <person name="Getino M."/>
            <person name="Pursley I."/>
            <person name="Horton D.L."/>
            <person name="Alikhan N.F."/>
            <person name="Baker D."/>
            <person name="Gharbi K."/>
            <person name="Hall N."/>
            <person name="Watson M."/>
            <person name="Adriaenssens E.M."/>
            <person name="Foster-Nyarko E."/>
            <person name="Jarju S."/>
            <person name="Secka A."/>
            <person name="Antonio M."/>
            <person name="Oren A."/>
            <person name="Chaudhuri R.R."/>
            <person name="La Ragione R."/>
            <person name="Hildebrand F."/>
            <person name="Pallen M.J."/>
        </authorList>
    </citation>
    <scope>NUCLEOTIDE SEQUENCE</scope>
    <source>
        <strain evidence="9">ChiHcec3-6078</strain>
    </source>
</reference>
<evidence type="ECO:0000256" key="6">
    <source>
        <dbReference type="SAM" id="SignalP"/>
    </source>
</evidence>
<dbReference type="SUPFAM" id="SSF51126">
    <property type="entry name" value="Pectin lyase-like"/>
    <property type="match status" value="1"/>
</dbReference>
<organism evidence="9 10">
    <name type="scientific">Candidatus Allocopromorpha excrementigallinarum</name>
    <dbReference type="NCBI Taxonomy" id="2840742"/>
    <lineage>
        <taxon>Bacteria</taxon>
        <taxon>Bacillati</taxon>
        <taxon>Bacillota</taxon>
        <taxon>Clostridia</taxon>
        <taxon>Eubacteriales</taxon>
        <taxon>Eubacteriaceae</taxon>
        <taxon>Eubacteriaceae incertae sedis</taxon>
        <taxon>Candidatus Allocopromorpha</taxon>
    </lineage>
</organism>
<dbReference type="InterPro" id="IPR035986">
    <property type="entry name" value="PKD_dom_sf"/>
</dbReference>
<protein>
    <submittedName>
        <fullName evidence="9">PKD domain-containing protein</fullName>
    </submittedName>
</protein>
<evidence type="ECO:0000256" key="2">
    <source>
        <dbReference type="ARBA" id="ARBA00022525"/>
    </source>
</evidence>
<dbReference type="InterPro" id="IPR013783">
    <property type="entry name" value="Ig-like_fold"/>
</dbReference>
<feature type="transmembrane region" description="Helical" evidence="5">
    <location>
        <begin position="1339"/>
        <end position="1360"/>
    </location>
</feature>
<dbReference type="PROSITE" id="PS50847">
    <property type="entry name" value="GRAM_POS_ANCHORING"/>
    <property type="match status" value="1"/>
</dbReference>
<evidence type="ECO:0000256" key="3">
    <source>
        <dbReference type="ARBA" id="ARBA00022729"/>
    </source>
</evidence>
<keyword evidence="4" id="KW-0572">Peptidoglycan-anchor</keyword>
<keyword evidence="1" id="KW-0134">Cell wall</keyword>
<proteinExistence type="predicted"/>
<evidence type="ECO:0000256" key="1">
    <source>
        <dbReference type="ARBA" id="ARBA00022512"/>
    </source>
</evidence>
<dbReference type="SMART" id="SM00710">
    <property type="entry name" value="PbH1"/>
    <property type="match status" value="6"/>
</dbReference>
<keyword evidence="5" id="KW-0472">Membrane</keyword>
<accession>A0A9D1L4T0</accession>
<feature type="domain" description="Gram-positive cocci surface proteins LPxTG" evidence="8">
    <location>
        <begin position="1330"/>
        <end position="1366"/>
    </location>
</feature>
<dbReference type="InterPro" id="IPR006626">
    <property type="entry name" value="PbH1"/>
</dbReference>
<reference evidence="9" key="1">
    <citation type="submission" date="2020-10" db="EMBL/GenBank/DDBJ databases">
        <authorList>
            <person name="Gilroy R."/>
        </authorList>
    </citation>
    <scope>NUCLEOTIDE SEQUENCE</scope>
    <source>
        <strain evidence="9">ChiHcec3-6078</strain>
    </source>
</reference>
<sequence>MKKKKRLVLCGIMSLVMTLVMIPGTIFAEAGKVCHIGDNYYESLEEALSEASSETPDTIVLTDSFSLTEDVTISKDVTLDLNGYTLTSGSYSLKVGGGDLTIKDSNEAADGKITGTDYIVDMNTAGGDTLTLESGTLEGTGWTAVIRAASSDIFNMTGGVVKQTQSNATTVVQLNANGTANVIGGSIEGGIRGIYVVASTSKLTVGQVPAGSVQTEQEAGTVYVSSVYAGSASASVSLNSGTVGRILGSVGEDFALNCWFEQDISGYLPASLVAVQENGHWIVRALTEEDAAARIGDALYGSVVKAASELKDGETLTLLRDYEGSQDIVIEVDNATVDLNGFSITNTAEDGYGINFKSTYTTSGDGGGVAVINNGTNTSKITAATPLRTHSGNSLNILPLTLGDNIELESTGATYIELGTSACIEYSEAAASYVKTGGFLSTAEDGTQYIYGSFVQAAENDVNKTAVLMNDYQGSISLGSSQALTLDLDGHTVTSGSTAVIRVNTSDASLTVKNGTMITEKGTGAEVGLPAVGGIGGTVSHHNVTLNLEDVDLTANGSADDGYGIITNGTSTGINISLKGGSVKALNGIGIYFPPADSTLTIDGTTIAGTTGVAVKGGDVTIRGGAQISGTGEEHEPSAVNSGVTNTGSAVYVEGNYDRDINVNIESGTFTSKNSTAVQMLKDEDTTSDTETIVISGGTFSDKPADEFIYTGLKAVETDDGNYIINKLTDVYLDGTGGNDSNSGADSSNAVRTLEHALKLVAEDGVIYICGKVTLTSSLTVSDVNIKRAEGYDGRLLETQGVRNGETPVDLTLRNVEIDGNRDVVITTDVGELLTVGRGSTVRLEAETELKNNYTTAVYVNQATESQPRGSLIIDGAKITGNGMADGFSDGYGSYGSTGGGIYNSGYVEMISGEISGNTAEAGGGIHNNARGEILLSGGVIRDNTSLYNGGGIQTVSNSVILDGASIINNKAKNGYGGGISIENSTWAENVDRNDPVVFRMLDGTIAGNTSAYNNTGSGIFGWTYEGGRIDISVSGGTLGDKEDERVIALLGTADAWPELNLSGSPDITGRIFLWDANTSGYQINVTGNFSTKEAIPIERENGTMNIVAVNYAPGLTPSLEDFTPYYTARDTLVVNSEKNTLDWAFTAPTVSVEANAPAIHAGKDVTLTANASHGLDDATFSYQWYKDDAAISGETGKTLTVSEAGSYTVKVAAAYSGSVSAEVESIPVVITEEGHVYVPEVTEPTCTEGGYTTYTCSCGASYVADETDPLGHSFSDRWTSDEKNHWHECTRCGEKKDVAAHSFTAVTEGNSSHEECSVCGYEKAVGAGIFKTGDDSNIIVWLAILALAAAGAAGAVLYGRRKRSS</sequence>
<gene>
    <name evidence="9" type="ORF">IAC50_00305</name>
</gene>
<dbReference type="InterPro" id="IPR011050">
    <property type="entry name" value="Pectin_lyase_fold/virulence"/>
</dbReference>
<evidence type="ECO:0000256" key="4">
    <source>
        <dbReference type="ARBA" id="ARBA00023088"/>
    </source>
</evidence>
<evidence type="ECO:0000259" key="7">
    <source>
        <dbReference type="PROSITE" id="PS50835"/>
    </source>
</evidence>
<keyword evidence="2" id="KW-0964">Secreted</keyword>
<comment type="caution">
    <text evidence="9">The sequence shown here is derived from an EMBL/GenBank/DDBJ whole genome shotgun (WGS) entry which is preliminary data.</text>
</comment>
<evidence type="ECO:0000259" key="8">
    <source>
        <dbReference type="PROSITE" id="PS50847"/>
    </source>
</evidence>
<name>A0A9D1L4T0_9FIRM</name>
<feature type="chain" id="PRO_5038824151" evidence="6">
    <location>
        <begin position="29"/>
        <end position="1366"/>
    </location>
</feature>
<evidence type="ECO:0000256" key="5">
    <source>
        <dbReference type="SAM" id="Phobius"/>
    </source>
</evidence>